<comment type="caution">
    <text evidence="2">The sequence shown here is derived from an EMBL/GenBank/DDBJ whole genome shotgun (WGS) entry which is preliminary data.</text>
</comment>
<keyword evidence="1" id="KW-0175">Coiled coil</keyword>
<reference evidence="2 3" key="1">
    <citation type="submission" date="2021-01" db="EMBL/GenBank/DDBJ databases">
        <title>Whole genome shotgun sequence of Actinoplanes palleronii NBRC 14916.</title>
        <authorList>
            <person name="Komaki H."/>
            <person name="Tamura T."/>
        </authorList>
    </citation>
    <scope>NUCLEOTIDE SEQUENCE [LARGE SCALE GENOMIC DNA]</scope>
    <source>
        <strain evidence="2 3">NBRC 14916</strain>
    </source>
</reference>
<gene>
    <name evidence="2" type="ORF">Apa02nite_068570</name>
</gene>
<dbReference type="InterPro" id="IPR046193">
    <property type="entry name" value="DUF6221"/>
</dbReference>
<protein>
    <submittedName>
        <fullName evidence="2">Uncharacterized protein</fullName>
    </submittedName>
</protein>
<dbReference type="EMBL" id="BOMS01000110">
    <property type="protein sequence ID" value="GIE70749.1"/>
    <property type="molecule type" value="Genomic_DNA"/>
</dbReference>
<keyword evidence="3" id="KW-1185">Reference proteome</keyword>
<organism evidence="2 3">
    <name type="scientific">Actinoplanes palleronii</name>
    <dbReference type="NCBI Taxonomy" id="113570"/>
    <lineage>
        <taxon>Bacteria</taxon>
        <taxon>Bacillati</taxon>
        <taxon>Actinomycetota</taxon>
        <taxon>Actinomycetes</taxon>
        <taxon>Micromonosporales</taxon>
        <taxon>Micromonosporaceae</taxon>
        <taxon>Actinoplanes</taxon>
    </lineage>
</organism>
<sequence length="111" mass="12928">MSDLDDLIAFVRARLDEDERKIAAMEREERRVQTAPIFQSHPPNWLAGVDIFVSSKRWRAEVEAKRRILQLHDATEDPTISADAWVVMGKAIKMLALPYASHPDYREKWRP</sequence>
<feature type="coiled-coil region" evidence="1">
    <location>
        <begin position="8"/>
        <end position="35"/>
    </location>
</feature>
<evidence type="ECO:0000256" key="1">
    <source>
        <dbReference type="SAM" id="Coils"/>
    </source>
</evidence>
<accession>A0ABQ4BJ95</accession>
<proteinExistence type="predicted"/>
<dbReference type="Pfam" id="PF19730">
    <property type="entry name" value="DUF6221"/>
    <property type="match status" value="1"/>
</dbReference>
<name>A0ABQ4BJ95_9ACTN</name>
<dbReference type="Proteomes" id="UP000624709">
    <property type="component" value="Unassembled WGS sequence"/>
</dbReference>
<evidence type="ECO:0000313" key="2">
    <source>
        <dbReference type="EMBL" id="GIE70749.1"/>
    </source>
</evidence>
<evidence type="ECO:0000313" key="3">
    <source>
        <dbReference type="Proteomes" id="UP000624709"/>
    </source>
</evidence>